<evidence type="ECO:0000313" key="4">
    <source>
        <dbReference type="EMBL" id="GAF96953.1"/>
    </source>
</evidence>
<evidence type="ECO:0000256" key="2">
    <source>
        <dbReference type="SAM" id="MobiDB-lite"/>
    </source>
</evidence>
<protein>
    <recommendedName>
        <fullName evidence="3">Multidrug resistance protein MdtA-like alpha-helical hairpin domain-containing protein</fullName>
    </recommendedName>
</protein>
<gene>
    <name evidence="4" type="ORF">S01H1_21713</name>
</gene>
<dbReference type="SUPFAM" id="SSF111369">
    <property type="entry name" value="HlyD-like secretion proteins"/>
    <property type="match status" value="1"/>
</dbReference>
<dbReference type="Pfam" id="PF25876">
    <property type="entry name" value="HH_MFP_RND"/>
    <property type="match status" value="1"/>
</dbReference>
<evidence type="ECO:0000259" key="3">
    <source>
        <dbReference type="Pfam" id="PF25876"/>
    </source>
</evidence>
<feature type="region of interest" description="Disordered" evidence="2">
    <location>
        <begin position="15"/>
        <end position="62"/>
    </location>
</feature>
<feature type="compositionally biased region" description="Basic and acidic residues" evidence="2">
    <location>
        <begin position="16"/>
        <end position="32"/>
    </location>
</feature>
<dbReference type="GO" id="GO:0015562">
    <property type="term" value="F:efflux transmembrane transporter activity"/>
    <property type="evidence" value="ECO:0007669"/>
    <property type="project" value="TreeGrafter"/>
</dbReference>
<feature type="non-terminal residue" evidence="4">
    <location>
        <position position="237"/>
    </location>
</feature>
<reference evidence="4" key="1">
    <citation type="journal article" date="2014" name="Front. Microbiol.">
        <title>High frequency of phylogenetically diverse reductive dehalogenase-homologous genes in deep subseafloor sedimentary metagenomes.</title>
        <authorList>
            <person name="Kawai M."/>
            <person name="Futagami T."/>
            <person name="Toyoda A."/>
            <person name="Takaki Y."/>
            <person name="Nishi S."/>
            <person name="Hori S."/>
            <person name="Arai W."/>
            <person name="Tsubouchi T."/>
            <person name="Morono Y."/>
            <person name="Uchiyama I."/>
            <person name="Ito T."/>
            <person name="Fujiyama A."/>
            <person name="Inagaki F."/>
            <person name="Takami H."/>
        </authorList>
    </citation>
    <scope>NUCLEOTIDE SEQUENCE</scope>
    <source>
        <strain evidence="4">Expedition CK06-06</strain>
    </source>
</reference>
<dbReference type="InterPro" id="IPR058624">
    <property type="entry name" value="MdtA-like_HH"/>
</dbReference>
<organism evidence="4">
    <name type="scientific">marine sediment metagenome</name>
    <dbReference type="NCBI Taxonomy" id="412755"/>
    <lineage>
        <taxon>unclassified sequences</taxon>
        <taxon>metagenomes</taxon>
        <taxon>ecological metagenomes</taxon>
    </lineage>
</organism>
<dbReference type="EMBL" id="BARS01012088">
    <property type="protein sequence ID" value="GAF96953.1"/>
    <property type="molecule type" value="Genomic_DNA"/>
</dbReference>
<proteinExistence type="predicted"/>
<dbReference type="GO" id="GO:1990281">
    <property type="term" value="C:efflux pump complex"/>
    <property type="evidence" value="ECO:0007669"/>
    <property type="project" value="TreeGrafter"/>
</dbReference>
<evidence type="ECO:0000256" key="1">
    <source>
        <dbReference type="SAM" id="Coils"/>
    </source>
</evidence>
<accession>X0TTR4</accession>
<sequence length="237" mass="26783">IFLLGAILAFTLSCGKSEDNGQNRGESPSEKRHSGKAQSDKGAQAKRDQKSGSKSSGEIDVDKLDVPDQVKEAIKSGRIPKDQIPQILARFQSGGEAVPVSSAPVQRKNLNSYLVLNGIVEPERKIEIFSRLSAYVKKIVKEEGAYVKENDVLALLDDTEIKISYAQANIQLEQAKLSLEEAEKNYIRNQELIKRDLISEQDFQTQEALYKQRQLDYQDRMESFKNLQLQLNWTKIR</sequence>
<feature type="domain" description="Multidrug resistance protein MdtA-like alpha-helical hairpin" evidence="3">
    <location>
        <begin position="165"/>
        <end position="234"/>
    </location>
</feature>
<dbReference type="AlphaFoldDB" id="X0TTR4"/>
<dbReference type="PANTHER" id="PTHR30469">
    <property type="entry name" value="MULTIDRUG RESISTANCE PROTEIN MDTA"/>
    <property type="match status" value="1"/>
</dbReference>
<name>X0TTR4_9ZZZZ</name>
<keyword evidence="1" id="KW-0175">Coiled coil</keyword>
<feature type="coiled-coil region" evidence="1">
    <location>
        <begin position="165"/>
        <end position="192"/>
    </location>
</feature>
<dbReference type="Gene3D" id="1.10.287.470">
    <property type="entry name" value="Helix hairpin bin"/>
    <property type="match status" value="1"/>
</dbReference>
<feature type="non-terminal residue" evidence="4">
    <location>
        <position position="1"/>
    </location>
</feature>
<comment type="caution">
    <text evidence="4">The sequence shown here is derived from an EMBL/GenBank/DDBJ whole genome shotgun (WGS) entry which is preliminary data.</text>
</comment>